<evidence type="ECO:0000313" key="2">
    <source>
        <dbReference type="EMBL" id="KAJ4848755.1"/>
    </source>
</evidence>
<evidence type="ECO:0000256" key="1">
    <source>
        <dbReference type="SAM" id="MobiDB-lite"/>
    </source>
</evidence>
<name>A0A9Q0GEU5_9ROSI</name>
<organism evidence="2 3">
    <name type="scientific">Turnera subulata</name>
    <dbReference type="NCBI Taxonomy" id="218843"/>
    <lineage>
        <taxon>Eukaryota</taxon>
        <taxon>Viridiplantae</taxon>
        <taxon>Streptophyta</taxon>
        <taxon>Embryophyta</taxon>
        <taxon>Tracheophyta</taxon>
        <taxon>Spermatophyta</taxon>
        <taxon>Magnoliopsida</taxon>
        <taxon>eudicotyledons</taxon>
        <taxon>Gunneridae</taxon>
        <taxon>Pentapetalae</taxon>
        <taxon>rosids</taxon>
        <taxon>fabids</taxon>
        <taxon>Malpighiales</taxon>
        <taxon>Passifloraceae</taxon>
        <taxon>Turnera</taxon>
    </lineage>
</organism>
<keyword evidence="3" id="KW-1185">Reference proteome</keyword>
<feature type="compositionally biased region" description="Basic residues" evidence="1">
    <location>
        <begin position="91"/>
        <end position="100"/>
    </location>
</feature>
<comment type="caution">
    <text evidence="2">The sequence shown here is derived from an EMBL/GenBank/DDBJ whole genome shotgun (WGS) entry which is preliminary data.</text>
</comment>
<proteinExistence type="predicted"/>
<accession>A0A9Q0GEU5</accession>
<reference evidence="2" key="1">
    <citation type="submission" date="2022-02" db="EMBL/GenBank/DDBJ databases">
        <authorList>
            <person name="Henning P.M."/>
            <person name="McCubbin A.G."/>
            <person name="Shore J.S."/>
        </authorList>
    </citation>
    <scope>NUCLEOTIDE SEQUENCE</scope>
    <source>
        <strain evidence="2">F60SS</strain>
        <tissue evidence="2">Leaves</tissue>
    </source>
</reference>
<gene>
    <name evidence="2" type="ORF">Tsubulata_020065</name>
</gene>
<dbReference type="EMBL" id="JAKUCV010000813">
    <property type="protein sequence ID" value="KAJ4848755.1"/>
    <property type="molecule type" value="Genomic_DNA"/>
</dbReference>
<evidence type="ECO:0000313" key="3">
    <source>
        <dbReference type="Proteomes" id="UP001141552"/>
    </source>
</evidence>
<dbReference type="Proteomes" id="UP001141552">
    <property type="component" value="Unassembled WGS sequence"/>
</dbReference>
<dbReference type="AlphaFoldDB" id="A0A9Q0GEU5"/>
<feature type="region of interest" description="Disordered" evidence="1">
    <location>
        <begin position="62"/>
        <end position="107"/>
    </location>
</feature>
<sequence>MVVAGSDGLLDNLFVEELERILEDTVEGRRRQGEEVLPEHISWKLACAALLNSQDHGHRSLLLTDKAKVQPSNTERQDAQPYYSRQPSRGRGGRGGRGRGRSNNGRY</sequence>
<protein>
    <submittedName>
        <fullName evidence="2">Uncharacterized protein</fullName>
    </submittedName>
</protein>
<dbReference type="OrthoDB" id="60843at2759"/>
<reference evidence="2" key="2">
    <citation type="journal article" date="2023" name="Plants (Basel)">
        <title>Annotation of the Turnera subulata (Passifloraceae) Draft Genome Reveals the S-Locus Evolved after the Divergence of Turneroideae from Passifloroideae in a Stepwise Manner.</title>
        <authorList>
            <person name="Henning P.M."/>
            <person name="Roalson E.H."/>
            <person name="Mir W."/>
            <person name="McCubbin A.G."/>
            <person name="Shore J.S."/>
        </authorList>
    </citation>
    <scope>NUCLEOTIDE SEQUENCE</scope>
    <source>
        <strain evidence="2">F60SS</strain>
    </source>
</reference>